<dbReference type="PROSITE" id="PS50113">
    <property type="entry name" value="PAC"/>
    <property type="match status" value="1"/>
</dbReference>
<keyword evidence="3" id="KW-0597">Phosphoprotein</keyword>
<reference evidence="9 10" key="1">
    <citation type="submission" date="2018-11" db="EMBL/GenBank/DDBJ databases">
        <title>Rufibacter latericius sp. nov., isolated from water in Baiyang Lake.</title>
        <authorList>
            <person name="Yang Y."/>
        </authorList>
    </citation>
    <scope>NUCLEOTIDE SEQUENCE [LARGE SCALE GENOMIC DNA]</scope>
    <source>
        <strain evidence="9 10">MCC P1</strain>
    </source>
</reference>
<evidence type="ECO:0000313" key="10">
    <source>
        <dbReference type="Proteomes" id="UP000271010"/>
    </source>
</evidence>
<dbReference type="InterPro" id="IPR035965">
    <property type="entry name" value="PAS-like_dom_sf"/>
</dbReference>
<dbReference type="OrthoDB" id="9766459at2"/>
<dbReference type="InterPro" id="IPR052162">
    <property type="entry name" value="Sensor_kinase/Photoreceptor"/>
</dbReference>
<dbReference type="EMBL" id="RJJE01000017">
    <property type="protein sequence ID" value="RNI27576.1"/>
    <property type="molecule type" value="Genomic_DNA"/>
</dbReference>
<dbReference type="Pfam" id="PF13426">
    <property type="entry name" value="PAS_9"/>
    <property type="match status" value="2"/>
</dbReference>
<dbReference type="SMART" id="SM00086">
    <property type="entry name" value="PAC"/>
    <property type="match status" value="2"/>
</dbReference>
<evidence type="ECO:0000259" key="7">
    <source>
        <dbReference type="PROSITE" id="PS50112"/>
    </source>
</evidence>
<feature type="domain" description="PAS" evidence="7">
    <location>
        <begin position="241"/>
        <end position="283"/>
    </location>
</feature>
<feature type="domain" description="PAC" evidence="8">
    <location>
        <begin position="192"/>
        <end position="244"/>
    </location>
</feature>
<dbReference type="InterPro" id="IPR036097">
    <property type="entry name" value="HisK_dim/P_sf"/>
</dbReference>
<dbReference type="InterPro" id="IPR004358">
    <property type="entry name" value="Sig_transdc_His_kin-like_C"/>
</dbReference>
<keyword evidence="5" id="KW-0418">Kinase</keyword>
<gene>
    <name evidence="9" type="ORF">EFA69_15745</name>
</gene>
<proteinExistence type="predicted"/>
<organism evidence="9 10">
    <name type="scientific">Rufibacter immobilis</name>
    <dbReference type="NCBI Taxonomy" id="1348778"/>
    <lineage>
        <taxon>Bacteria</taxon>
        <taxon>Pseudomonadati</taxon>
        <taxon>Bacteroidota</taxon>
        <taxon>Cytophagia</taxon>
        <taxon>Cytophagales</taxon>
        <taxon>Hymenobacteraceae</taxon>
        <taxon>Rufibacter</taxon>
    </lineage>
</organism>
<evidence type="ECO:0000259" key="6">
    <source>
        <dbReference type="PROSITE" id="PS50109"/>
    </source>
</evidence>
<dbReference type="InterPro" id="IPR000014">
    <property type="entry name" value="PAS"/>
</dbReference>
<evidence type="ECO:0000259" key="8">
    <source>
        <dbReference type="PROSITE" id="PS50113"/>
    </source>
</evidence>
<feature type="domain" description="PAS" evidence="7">
    <location>
        <begin position="117"/>
        <end position="189"/>
    </location>
</feature>
<keyword evidence="4" id="KW-0808">Transferase</keyword>
<evidence type="ECO:0000256" key="1">
    <source>
        <dbReference type="ARBA" id="ARBA00000085"/>
    </source>
</evidence>
<dbReference type="SUPFAM" id="SSF47384">
    <property type="entry name" value="Homodimeric domain of signal transducing histidine kinase"/>
    <property type="match status" value="1"/>
</dbReference>
<dbReference type="Gene3D" id="3.30.565.10">
    <property type="entry name" value="Histidine kinase-like ATPase, C-terminal domain"/>
    <property type="match status" value="1"/>
</dbReference>
<dbReference type="AlphaFoldDB" id="A0A3M9MPZ0"/>
<dbReference type="SMART" id="SM00091">
    <property type="entry name" value="PAS"/>
    <property type="match status" value="3"/>
</dbReference>
<dbReference type="SUPFAM" id="SSF55874">
    <property type="entry name" value="ATPase domain of HSP90 chaperone/DNA topoisomerase II/histidine kinase"/>
    <property type="match status" value="1"/>
</dbReference>
<dbReference type="NCBIfam" id="TIGR00229">
    <property type="entry name" value="sensory_box"/>
    <property type="match status" value="3"/>
</dbReference>
<dbReference type="CDD" id="cd00130">
    <property type="entry name" value="PAS"/>
    <property type="match status" value="3"/>
</dbReference>
<dbReference type="InterPro" id="IPR003594">
    <property type="entry name" value="HATPase_dom"/>
</dbReference>
<dbReference type="SUPFAM" id="SSF55785">
    <property type="entry name" value="PYP-like sensor domain (PAS domain)"/>
    <property type="match status" value="3"/>
</dbReference>
<evidence type="ECO:0000256" key="4">
    <source>
        <dbReference type="ARBA" id="ARBA00022679"/>
    </source>
</evidence>
<keyword evidence="10" id="KW-1185">Reference proteome</keyword>
<dbReference type="PROSITE" id="PS50112">
    <property type="entry name" value="PAS"/>
    <property type="match status" value="2"/>
</dbReference>
<evidence type="ECO:0000256" key="2">
    <source>
        <dbReference type="ARBA" id="ARBA00012438"/>
    </source>
</evidence>
<dbReference type="Pfam" id="PF02518">
    <property type="entry name" value="HATPase_c"/>
    <property type="match status" value="1"/>
</dbReference>
<dbReference type="PANTHER" id="PTHR43304:SF1">
    <property type="entry name" value="PAC DOMAIN-CONTAINING PROTEIN"/>
    <property type="match status" value="1"/>
</dbReference>
<dbReference type="PROSITE" id="PS50109">
    <property type="entry name" value="HIS_KIN"/>
    <property type="match status" value="1"/>
</dbReference>
<sequence length="596" mass="68590">MNSPLPMWVFCTTSLRFSLVNDAAVKLYGYTREEFLQMTVQEVAPPSKLFTLFGAHKELKGKTGAAGEKVHVKKDGTLLFVLESSKPLPPEKEVTERMVIIQEMSALRKLALPACEAEKPVLDILHKVEEVVFSFNGHMEMTYISPQCFALTGYVSEHFYQGPLLWFNLVHPQDRHLFEEAIQKNKKGRKRFQFEHRIRTASGEEKWVLTKCFATLDQKEELIRLDGSIHDITERKQEEERLKFVELSFENSAEPFLWIRQDGQISRSNKAASTFLGYQEEEFQLLKFYDISPSLDMQVWQSHWQAFEQLKSLSIETMIQAKNGQLHPVEIHWSYFPYKEETYSFTIIREIAERKKSESEKAHLTEKTLKQVEHLQQFANIVSHNLSRPVANLVGLTNLYNRQNLADPNNLVIIDKLERTTHYLDSAIHDLNEILTIRSQTDQLLEVVDLQQGFLEAREWLALQLVSSKASLTADFSKGATVLGVKSYISSIFFNLISNSVKYRSPHRPLEIYISTLQTHQHLCLLVRDNGLGIDLEKQGKKIFGLYRRFHPNIDGKGLGLHMSKTQVESMGGYIDVESTVDVGTVFKVYFQVPVN</sequence>
<comment type="caution">
    <text evidence="9">The sequence shown here is derived from an EMBL/GenBank/DDBJ whole genome shotgun (WGS) entry which is preliminary data.</text>
</comment>
<dbReference type="EC" id="2.7.13.3" evidence="2"/>
<evidence type="ECO:0000256" key="5">
    <source>
        <dbReference type="ARBA" id="ARBA00022777"/>
    </source>
</evidence>
<dbReference type="Gene3D" id="3.30.450.20">
    <property type="entry name" value="PAS domain"/>
    <property type="match status" value="3"/>
</dbReference>
<dbReference type="Proteomes" id="UP000271010">
    <property type="component" value="Unassembled WGS sequence"/>
</dbReference>
<name>A0A3M9MPZ0_9BACT</name>
<dbReference type="InterPro" id="IPR000700">
    <property type="entry name" value="PAS-assoc_C"/>
</dbReference>
<dbReference type="Pfam" id="PF08447">
    <property type="entry name" value="PAS_3"/>
    <property type="match status" value="1"/>
</dbReference>
<protein>
    <recommendedName>
        <fullName evidence="2">histidine kinase</fullName>
        <ecNumber evidence="2">2.7.13.3</ecNumber>
    </recommendedName>
</protein>
<feature type="domain" description="Histidine kinase" evidence="6">
    <location>
        <begin position="381"/>
        <end position="595"/>
    </location>
</feature>
<dbReference type="PANTHER" id="PTHR43304">
    <property type="entry name" value="PHYTOCHROME-LIKE PROTEIN CPH1"/>
    <property type="match status" value="1"/>
</dbReference>
<evidence type="ECO:0000256" key="3">
    <source>
        <dbReference type="ARBA" id="ARBA00022553"/>
    </source>
</evidence>
<dbReference type="GO" id="GO:0000155">
    <property type="term" value="F:phosphorelay sensor kinase activity"/>
    <property type="evidence" value="ECO:0007669"/>
    <property type="project" value="InterPro"/>
</dbReference>
<dbReference type="InterPro" id="IPR013655">
    <property type="entry name" value="PAS_fold_3"/>
</dbReference>
<evidence type="ECO:0000313" key="9">
    <source>
        <dbReference type="EMBL" id="RNI27576.1"/>
    </source>
</evidence>
<accession>A0A3M9MPZ0</accession>
<dbReference type="PRINTS" id="PR00344">
    <property type="entry name" value="BCTRLSENSOR"/>
</dbReference>
<dbReference type="InterPro" id="IPR036890">
    <property type="entry name" value="HATPase_C_sf"/>
</dbReference>
<dbReference type="InterPro" id="IPR001610">
    <property type="entry name" value="PAC"/>
</dbReference>
<dbReference type="SMART" id="SM00387">
    <property type="entry name" value="HATPase_c"/>
    <property type="match status" value="1"/>
</dbReference>
<comment type="catalytic activity">
    <reaction evidence="1">
        <text>ATP + protein L-histidine = ADP + protein N-phospho-L-histidine.</text>
        <dbReference type="EC" id="2.7.13.3"/>
    </reaction>
</comment>
<dbReference type="InterPro" id="IPR005467">
    <property type="entry name" value="His_kinase_dom"/>
</dbReference>